<name>A0A5C6A2M3_9BACT</name>
<evidence type="ECO:0000259" key="3">
    <source>
        <dbReference type="PROSITE" id="PS51688"/>
    </source>
</evidence>
<dbReference type="OrthoDB" id="1001730at2"/>
<evidence type="ECO:0000313" key="4">
    <source>
        <dbReference type="EMBL" id="TWT93769.1"/>
    </source>
</evidence>
<dbReference type="Proteomes" id="UP000320176">
    <property type="component" value="Unassembled WGS sequence"/>
</dbReference>
<evidence type="ECO:0000256" key="2">
    <source>
        <dbReference type="SAM" id="SignalP"/>
    </source>
</evidence>
<evidence type="ECO:0000256" key="1">
    <source>
        <dbReference type="SAM" id="Coils"/>
    </source>
</evidence>
<dbReference type="Pfam" id="PF13884">
    <property type="entry name" value="Peptidase_S74"/>
    <property type="match status" value="1"/>
</dbReference>
<keyword evidence="2" id="KW-0732">Signal</keyword>
<feature type="coiled-coil region" evidence="1">
    <location>
        <begin position="344"/>
        <end position="396"/>
    </location>
</feature>
<protein>
    <recommendedName>
        <fullName evidence="3">Peptidase S74 domain-containing protein</fullName>
    </recommendedName>
</protein>
<dbReference type="AlphaFoldDB" id="A0A5C6A2M3"/>
<dbReference type="InterPro" id="IPR030392">
    <property type="entry name" value="S74_ICA"/>
</dbReference>
<dbReference type="RefSeq" id="WP_146522603.1">
    <property type="nucleotide sequence ID" value="NZ_CP151726.1"/>
</dbReference>
<sequence precursor="true">MKTVALASLLLLSVLAANGNGQTIQAEVLYLKGALAHIEFDRNGSSQYIVPLTDQLSFLVGGNYKFRVFEDAKIDGLVVNNQGISVAGDGTGRQVTINQIDTSQKFGITSLSSAHGLNDGGIGFQVDSSPFPFYVFDTAKSETLSVRREGVGVGTYNANAPLHVYADGYPFSEASVRVENNLSGSPVQREMFSLINNGGSKFTFTDTSNGNRWLFATQDNGSFVCSRSGTNGNEFVITADGRVTMGPGPAINFNLAPNGNLQIAGTLTQSSDKNLKTAFMSVDPLTILDRVASMPVQSWQFKFDEPELRHLGPTAQDFHAAFGLGQDDKTIAPVDGIGVSLAAIQALNIEVIEKDKQIEELQTDLSICKRQLDRQASELQLQSKELNEQKVLLSEQMKTLTSLMSRLEKVESTKRQ</sequence>
<feature type="signal peptide" evidence="2">
    <location>
        <begin position="1"/>
        <end position="19"/>
    </location>
</feature>
<organism evidence="4 5">
    <name type="scientific">Stieleria varia</name>
    <dbReference type="NCBI Taxonomy" id="2528005"/>
    <lineage>
        <taxon>Bacteria</taxon>
        <taxon>Pseudomonadati</taxon>
        <taxon>Planctomycetota</taxon>
        <taxon>Planctomycetia</taxon>
        <taxon>Pirellulales</taxon>
        <taxon>Pirellulaceae</taxon>
        <taxon>Stieleria</taxon>
    </lineage>
</organism>
<keyword evidence="1" id="KW-0175">Coiled coil</keyword>
<comment type="caution">
    <text evidence="4">The sequence shown here is derived from an EMBL/GenBank/DDBJ whole genome shotgun (WGS) entry which is preliminary data.</text>
</comment>
<reference evidence="4 5" key="1">
    <citation type="submission" date="2019-02" db="EMBL/GenBank/DDBJ databases">
        <title>Deep-cultivation of Planctomycetes and their phenomic and genomic characterization uncovers novel biology.</title>
        <authorList>
            <person name="Wiegand S."/>
            <person name="Jogler M."/>
            <person name="Boedeker C."/>
            <person name="Pinto D."/>
            <person name="Vollmers J."/>
            <person name="Rivas-Marin E."/>
            <person name="Kohn T."/>
            <person name="Peeters S.H."/>
            <person name="Heuer A."/>
            <person name="Rast P."/>
            <person name="Oberbeckmann S."/>
            <person name="Bunk B."/>
            <person name="Jeske O."/>
            <person name="Meyerdierks A."/>
            <person name="Storesund J.E."/>
            <person name="Kallscheuer N."/>
            <person name="Luecker S."/>
            <person name="Lage O.M."/>
            <person name="Pohl T."/>
            <person name="Merkel B.J."/>
            <person name="Hornburger P."/>
            <person name="Mueller R.-W."/>
            <person name="Bruemmer F."/>
            <person name="Labrenz M."/>
            <person name="Spormann A.M."/>
            <person name="Op Den Camp H."/>
            <person name="Overmann J."/>
            <person name="Amann R."/>
            <person name="Jetten M.S.M."/>
            <person name="Mascher T."/>
            <person name="Medema M.H."/>
            <person name="Devos D.P."/>
            <person name="Kaster A.-K."/>
            <person name="Ovreas L."/>
            <person name="Rohde M."/>
            <person name="Galperin M.Y."/>
            <person name="Jogler C."/>
        </authorList>
    </citation>
    <scope>NUCLEOTIDE SEQUENCE [LARGE SCALE GENOMIC DNA]</scope>
    <source>
        <strain evidence="4 5">Pla52n</strain>
    </source>
</reference>
<proteinExistence type="predicted"/>
<accession>A0A5C6A2M3</accession>
<dbReference type="PROSITE" id="PS51688">
    <property type="entry name" value="ICA"/>
    <property type="match status" value="1"/>
</dbReference>
<dbReference type="EMBL" id="SJPN01000008">
    <property type="protein sequence ID" value="TWT93769.1"/>
    <property type="molecule type" value="Genomic_DNA"/>
</dbReference>
<keyword evidence="5" id="KW-1185">Reference proteome</keyword>
<gene>
    <name evidence="4" type="ORF">Pla52n_55970</name>
</gene>
<evidence type="ECO:0000313" key="5">
    <source>
        <dbReference type="Proteomes" id="UP000320176"/>
    </source>
</evidence>
<feature type="domain" description="Peptidase S74" evidence="3">
    <location>
        <begin position="271"/>
        <end position="365"/>
    </location>
</feature>
<feature type="chain" id="PRO_5022919941" description="Peptidase S74 domain-containing protein" evidence="2">
    <location>
        <begin position="20"/>
        <end position="416"/>
    </location>
</feature>